<accession>A0A8H3FQ04</accession>
<dbReference type="Pfam" id="PF25053">
    <property type="entry name" value="DUF7791"/>
    <property type="match status" value="1"/>
</dbReference>
<evidence type="ECO:0000313" key="3">
    <source>
        <dbReference type="Proteomes" id="UP000664534"/>
    </source>
</evidence>
<dbReference type="InterPro" id="IPR056693">
    <property type="entry name" value="DUF7791"/>
</dbReference>
<protein>
    <recommendedName>
        <fullName evidence="1">DUF7791 domain-containing protein</fullName>
    </recommendedName>
</protein>
<dbReference type="Proteomes" id="UP000664534">
    <property type="component" value="Unassembled WGS sequence"/>
</dbReference>
<name>A0A8H3FQ04_9LECA</name>
<proteinExistence type="predicted"/>
<evidence type="ECO:0000313" key="2">
    <source>
        <dbReference type="EMBL" id="CAF9925768.1"/>
    </source>
</evidence>
<evidence type="ECO:0000259" key="1">
    <source>
        <dbReference type="Pfam" id="PF25053"/>
    </source>
</evidence>
<feature type="domain" description="DUF7791" evidence="1">
    <location>
        <begin position="15"/>
        <end position="156"/>
    </location>
</feature>
<comment type="caution">
    <text evidence="2">The sequence shown here is derived from an EMBL/GenBank/DDBJ whole genome shotgun (WGS) entry which is preliminary data.</text>
</comment>
<organism evidence="2 3">
    <name type="scientific">Imshaugia aleurites</name>
    <dbReference type="NCBI Taxonomy" id="172621"/>
    <lineage>
        <taxon>Eukaryota</taxon>
        <taxon>Fungi</taxon>
        <taxon>Dikarya</taxon>
        <taxon>Ascomycota</taxon>
        <taxon>Pezizomycotina</taxon>
        <taxon>Lecanoromycetes</taxon>
        <taxon>OSLEUM clade</taxon>
        <taxon>Lecanoromycetidae</taxon>
        <taxon>Lecanorales</taxon>
        <taxon>Lecanorineae</taxon>
        <taxon>Parmeliaceae</taxon>
        <taxon>Imshaugia</taxon>
    </lineage>
</organism>
<keyword evidence="3" id="KW-1185">Reference proteome</keyword>
<sequence length="365" mass="41177">MPTEVEDVYVHLLNKISKFYKTETAQTLEIILQIRSSDNTRIQDWPYSVLDVALLRHKELDHIISSSAHVCMTDIVVQCDRTKRRLFVTYSAFLEIENHHLDSSLLTHLDLSEHQMELFRSGNATVDFLHRSVADFFQKGQGRDWLKKKLVTEHQTPVSDFLKTQIAKARLLGFPVSTEYERLRDCPWFPKAPQTILYSLRHAEAELGHPPSALCSAIDRAMTILYQQRQGSDQRAHWILHADKQSLEQEHLDFGPASTKEPVNTVSLTRSSDTSVNTLPSPPAIRLARPKDFLGLLASLGLDLYVEESIKASSSPLSVSYVNYMLSCVLLSLSDGLVSGIVTKKRLRLVDVLMTQGANPNEAAV</sequence>
<reference evidence="2" key="1">
    <citation type="submission" date="2021-03" db="EMBL/GenBank/DDBJ databases">
        <authorList>
            <person name="Tagirdzhanova G."/>
        </authorList>
    </citation>
    <scope>NUCLEOTIDE SEQUENCE</scope>
</reference>
<dbReference type="EMBL" id="CAJPDT010000040">
    <property type="protein sequence ID" value="CAF9925768.1"/>
    <property type="molecule type" value="Genomic_DNA"/>
</dbReference>
<dbReference type="AlphaFoldDB" id="A0A8H3FQ04"/>
<gene>
    <name evidence="2" type="ORF">IMSHALPRED_006784</name>
</gene>